<feature type="region of interest" description="Disordered" evidence="1">
    <location>
        <begin position="87"/>
        <end position="119"/>
    </location>
</feature>
<protein>
    <submittedName>
        <fullName evidence="3">Uncharacterized protein</fullName>
    </submittedName>
</protein>
<evidence type="ECO:0000256" key="2">
    <source>
        <dbReference type="SAM" id="Phobius"/>
    </source>
</evidence>
<dbReference type="EMBL" id="JACASE010000007">
    <property type="protein sequence ID" value="KAF6447750.1"/>
    <property type="molecule type" value="Genomic_DNA"/>
</dbReference>
<evidence type="ECO:0000313" key="3">
    <source>
        <dbReference type="EMBL" id="KAF6447750.1"/>
    </source>
</evidence>
<accession>A0A7J8FJI9</accession>
<feature type="region of interest" description="Disordered" evidence="1">
    <location>
        <begin position="153"/>
        <end position="188"/>
    </location>
</feature>
<feature type="transmembrane region" description="Helical" evidence="2">
    <location>
        <begin position="37"/>
        <end position="57"/>
    </location>
</feature>
<keyword evidence="2" id="KW-0812">Transmembrane</keyword>
<comment type="caution">
    <text evidence="3">The sequence shown here is derived from an EMBL/GenBank/DDBJ whole genome shotgun (WGS) entry which is preliminary data.</text>
</comment>
<evidence type="ECO:0000256" key="1">
    <source>
        <dbReference type="SAM" id="MobiDB-lite"/>
    </source>
</evidence>
<name>A0A7J8FJI9_ROUAE</name>
<keyword evidence="4" id="KW-1185">Reference proteome</keyword>
<organism evidence="3 4">
    <name type="scientific">Rousettus aegyptiacus</name>
    <name type="common">Egyptian fruit bat</name>
    <name type="synonym">Pteropus aegyptiacus</name>
    <dbReference type="NCBI Taxonomy" id="9407"/>
    <lineage>
        <taxon>Eukaryota</taxon>
        <taxon>Metazoa</taxon>
        <taxon>Chordata</taxon>
        <taxon>Craniata</taxon>
        <taxon>Vertebrata</taxon>
        <taxon>Euteleostomi</taxon>
        <taxon>Mammalia</taxon>
        <taxon>Eutheria</taxon>
        <taxon>Laurasiatheria</taxon>
        <taxon>Chiroptera</taxon>
        <taxon>Yinpterochiroptera</taxon>
        <taxon>Pteropodoidea</taxon>
        <taxon>Pteropodidae</taxon>
        <taxon>Rousettinae</taxon>
        <taxon>Rousettus</taxon>
    </lineage>
</organism>
<dbReference type="AlphaFoldDB" id="A0A7J8FJI9"/>
<gene>
    <name evidence="3" type="ORF">HJG63_012123</name>
</gene>
<dbReference type="Proteomes" id="UP000593571">
    <property type="component" value="Unassembled WGS sequence"/>
</dbReference>
<evidence type="ECO:0000313" key="4">
    <source>
        <dbReference type="Proteomes" id="UP000593571"/>
    </source>
</evidence>
<reference evidence="3 4" key="1">
    <citation type="journal article" date="2020" name="Nature">
        <title>Six reference-quality genomes reveal evolution of bat adaptations.</title>
        <authorList>
            <person name="Jebb D."/>
            <person name="Huang Z."/>
            <person name="Pippel M."/>
            <person name="Hughes G.M."/>
            <person name="Lavrichenko K."/>
            <person name="Devanna P."/>
            <person name="Winkler S."/>
            <person name="Jermiin L.S."/>
            <person name="Skirmuntt E.C."/>
            <person name="Katzourakis A."/>
            <person name="Burkitt-Gray L."/>
            <person name="Ray D.A."/>
            <person name="Sullivan K.A.M."/>
            <person name="Roscito J.G."/>
            <person name="Kirilenko B.M."/>
            <person name="Davalos L.M."/>
            <person name="Corthals A.P."/>
            <person name="Power M.L."/>
            <person name="Jones G."/>
            <person name="Ransome R.D."/>
            <person name="Dechmann D.K.N."/>
            <person name="Locatelli A.G."/>
            <person name="Puechmaille S.J."/>
            <person name="Fedrigo O."/>
            <person name="Jarvis E.D."/>
            <person name="Hiller M."/>
            <person name="Vernes S.C."/>
            <person name="Myers E.W."/>
            <person name="Teeling E.C."/>
        </authorList>
    </citation>
    <scope>NUCLEOTIDE SEQUENCE [LARGE SCALE GENOMIC DNA]</scope>
    <source>
        <strain evidence="3">MRouAeg1</strain>
        <tissue evidence="3">Muscle</tissue>
    </source>
</reference>
<keyword evidence="2" id="KW-0472">Membrane</keyword>
<sequence>MTTIIACLLIHFLALMIPLFGTVLDSVTIIGVMELEQLLSCFIFTFLIWLPFVNMQVKKHFLLKTVRFFFFLIKSIKEDTCRKLAKYSKREKKNKKDKGKLMNRQLHRSQTPQPKTRIPHPTGWAWLRQSCVLKAPDTPLQQLPWRPGQSPVLTLKEAHTPGNPSVSRARAAKVCGQRDQVNPGRHLK</sequence>
<proteinExistence type="predicted"/>
<keyword evidence="2" id="KW-1133">Transmembrane helix</keyword>
<feature type="compositionally biased region" description="Basic residues" evidence="1">
    <location>
        <begin position="87"/>
        <end position="98"/>
    </location>
</feature>